<dbReference type="Gene3D" id="3.10.20.90">
    <property type="entry name" value="Phosphatidylinositol 3-kinase Catalytic Subunit, Chain A, domain 1"/>
    <property type="match status" value="1"/>
</dbReference>
<sequence length="118" mass="13399">MTMPNWLLVVLMGIVGIVAIGAEVLLGKKYAGLGEETVKTTINISLHIENHELDLRIPNQVTLVRLKALLEPILREERLLQYEDFELVIENKKIVVNDQQPLADYPLSDGDCFRVSFR</sequence>
<dbReference type="AlphaFoldDB" id="A0A377KI67"/>
<evidence type="ECO:0000256" key="1">
    <source>
        <dbReference type="SAM" id="Phobius"/>
    </source>
</evidence>
<protein>
    <submittedName>
        <fullName evidence="2">Uncharacterized small protein</fullName>
    </submittedName>
</protein>
<name>A0A377KI67_9ENTE</name>
<keyword evidence="1" id="KW-1133">Transmembrane helix</keyword>
<evidence type="ECO:0000313" key="2">
    <source>
        <dbReference type="EMBL" id="STP28736.1"/>
    </source>
</evidence>
<proteinExistence type="predicted"/>
<dbReference type="Proteomes" id="UP000254070">
    <property type="component" value="Unassembled WGS sequence"/>
</dbReference>
<dbReference type="EMBL" id="UGIF01000002">
    <property type="protein sequence ID" value="STP28736.1"/>
    <property type="molecule type" value="Genomic_DNA"/>
</dbReference>
<reference evidence="2 3" key="1">
    <citation type="submission" date="2018-06" db="EMBL/GenBank/DDBJ databases">
        <authorList>
            <consortium name="Pathogen Informatics"/>
            <person name="Doyle S."/>
        </authorList>
    </citation>
    <scope>NUCLEOTIDE SEQUENCE [LARGE SCALE GENOMIC DNA]</scope>
    <source>
        <strain evidence="2 3">NCTC8129</strain>
    </source>
</reference>
<feature type="transmembrane region" description="Helical" evidence="1">
    <location>
        <begin position="6"/>
        <end position="26"/>
    </location>
</feature>
<dbReference type="RefSeq" id="WP_218569928.1">
    <property type="nucleotide sequence ID" value="NZ_CABGIZ010000009.1"/>
</dbReference>
<organism evidence="2 3">
    <name type="scientific">Enterococcus durans</name>
    <dbReference type="NCBI Taxonomy" id="53345"/>
    <lineage>
        <taxon>Bacteria</taxon>
        <taxon>Bacillati</taxon>
        <taxon>Bacillota</taxon>
        <taxon>Bacilli</taxon>
        <taxon>Lactobacillales</taxon>
        <taxon>Enterococcaceae</taxon>
        <taxon>Enterococcus</taxon>
    </lineage>
</organism>
<keyword evidence="1" id="KW-0812">Transmembrane</keyword>
<dbReference type="InterPro" id="IPR029071">
    <property type="entry name" value="Ubiquitin-like_domsf"/>
</dbReference>
<dbReference type="SUPFAM" id="SSF54236">
    <property type="entry name" value="Ubiquitin-like"/>
    <property type="match status" value="1"/>
</dbReference>
<evidence type="ECO:0000313" key="3">
    <source>
        <dbReference type="Proteomes" id="UP000254070"/>
    </source>
</evidence>
<keyword evidence="1" id="KW-0472">Membrane</keyword>
<accession>A0A377KI67</accession>
<gene>
    <name evidence="2" type="ORF">NCTC8129_00906</name>
</gene>